<protein>
    <submittedName>
        <fullName evidence="2">Uncharacterized protein</fullName>
    </submittedName>
</protein>
<evidence type="ECO:0000313" key="3">
    <source>
        <dbReference type="Proteomes" id="UP000030764"/>
    </source>
</evidence>
<proteinExistence type="predicted"/>
<sequence>MHIGSNGSNASLAEQVQVQDRPNASANNTVLPTKNSDLQDYGPNQCSTEECGIQDYSGFVESPFIEGSFIESSPIEWSLRVTVVLSNGHFVEIFVPLNLSFHQMVACLDGLKSRISQSLRSAET</sequence>
<organism evidence="2 3">
    <name type="scientific">Trichuris suis</name>
    <name type="common">pig whipworm</name>
    <dbReference type="NCBI Taxonomy" id="68888"/>
    <lineage>
        <taxon>Eukaryota</taxon>
        <taxon>Metazoa</taxon>
        <taxon>Ecdysozoa</taxon>
        <taxon>Nematoda</taxon>
        <taxon>Enoplea</taxon>
        <taxon>Dorylaimia</taxon>
        <taxon>Trichinellida</taxon>
        <taxon>Trichuridae</taxon>
        <taxon>Trichuris</taxon>
    </lineage>
</organism>
<accession>A0A085M171</accession>
<evidence type="ECO:0000256" key="1">
    <source>
        <dbReference type="SAM" id="MobiDB-lite"/>
    </source>
</evidence>
<feature type="region of interest" description="Disordered" evidence="1">
    <location>
        <begin position="17"/>
        <end position="44"/>
    </location>
</feature>
<reference evidence="2 3" key="1">
    <citation type="journal article" date="2014" name="Nat. Genet.">
        <title>Genome and transcriptome of the porcine whipworm Trichuris suis.</title>
        <authorList>
            <person name="Jex A.R."/>
            <person name="Nejsum P."/>
            <person name="Schwarz E.M."/>
            <person name="Hu L."/>
            <person name="Young N.D."/>
            <person name="Hall R.S."/>
            <person name="Korhonen P.K."/>
            <person name="Liao S."/>
            <person name="Thamsborg S."/>
            <person name="Xia J."/>
            <person name="Xu P."/>
            <person name="Wang S."/>
            <person name="Scheerlinck J.P."/>
            <person name="Hofmann A."/>
            <person name="Sternberg P.W."/>
            <person name="Wang J."/>
            <person name="Gasser R.B."/>
        </authorList>
    </citation>
    <scope>NUCLEOTIDE SEQUENCE [LARGE SCALE GENOMIC DNA]</scope>
    <source>
        <strain evidence="2">DCEP-RM93M</strain>
    </source>
</reference>
<name>A0A085M171_9BILA</name>
<dbReference type="Proteomes" id="UP000030764">
    <property type="component" value="Unassembled WGS sequence"/>
</dbReference>
<evidence type="ECO:0000313" key="2">
    <source>
        <dbReference type="EMBL" id="KFD50967.1"/>
    </source>
</evidence>
<dbReference type="AlphaFoldDB" id="A0A085M171"/>
<keyword evidence="3" id="KW-1185">Reference proteome</keyword>
<dbReference type="EMBL" id="KL363245">
    <property type="protein sequence ID" value="KFD50967.1"/>
    <property type="molecule type" value="Genomic_DNA"/>
</dbReference>
<gene>
    <name evidence="2" type="ORF">M513_08149</name>
</gene>